<reference evidence="2 3" key="1">
    <citation type="journal article" date="2013" name="Genome Biol. Evol.">
        <title>Genome evolution and phylogenomic analysis of candidatus kinetoplastibacterium, the betaproteobacterial endosymbionts of strigomonas and angomonas.</title>
        <authorList>
            <person name="Alves J.M."/>
            <person name="Serrano M.G."/>
            <person name="Maia da Silva F."/>
            <person name="Voegtly L.J."/>
            <person name="Matveyev A.V."/>
            <person name="Teixeira M.M."/>
            <person name="Camargo E.P."/>
            <person name="Buck G.A."/>
        </authorList>
    </citation>
    <scope>NUCLEOTIDE SEQUENCE [LARGE SCALE GENOMIC DNA]</scope>
    <source>
        <strain evidence="2 3">TCC079E</strain>
    </source>
</reference>
<dbReference type="Gene3D" id="2.70.70.10">
    <property type="entry name" value="Glucose Permease (Domain IIA)"/>
    <property type="match status" value="1"/>
</dbReference>
<feature type="domain" description="LysM" evidence="1">
    <location>
        <begin position="46"/>
        <end position="89"/>
    </location>
</feature>
<dbReference type="GO" id="GO:0004222">
    <property type="term" value="F:metalloendopeptidase activity"/>
    <property type="evidence" value="ECO:0007669"/>
    <property type="project" value="TreeGrafter"/>
</dbReference>
<accession>M1LM74</accession>
<dbReference type="Pfam" id="PF01476">
    <property type="entry name" value="LysM"/>
    <property type="match status" value="1"/>
</dbReference>
<dbReference type="STRING" id="1208919.CDSE_0508"/>
<dbReference type="Proteomes" id="UP000011547">
    <property type="component" value="Chromosome"/>
</dbReference>
<dbReference type="PROSITE" id="PS51257">
    <property type="entry name" value="PROKAR_LIPOPROTEIN"/>
    <property type="match status" value="1"/>
</dbReference>
<dbReference type="AlphaFoldDB" id="M1LM74"/>
<evidence type="ECO:0000259" key="1">
    <source>
        <dbReference type="PROSITE" id="PS51782"/>
    </source>
</evidence>
<dbReference type="InterPro" id="IPR016047">
    <property type="entry name" value="M23ase_b-sheet_dom"/>
</dbReference>
<dbReference type="Gene3D" id="3.10.350.10">
    <property type="entry name" value="LysM domain"/>
    <property type="match status" value="1"/>
</dbReference>
<keyword evidence="2" id="KW-0449">Lipoprotein</keyword>
<dbReference type="Pfam" id="PF01551">
    <property type="entry name" value="Peptidase_M23"/>
    <property type="match status" value="1"/>
</dbReference>
<dbReference type="RefSeq" id="WP_015396233.1">
    <property type="nucleotide sequence ID" value="NC_020294.1"/>
</dbReference>
<keyword evidence="3" id="KW-1185">Reference proteome</keyword>
<organism evidence="2 3">
    <name type="scientific">Candidatus Kinetoplastidibacterium desouzai TCC079E</name>
    <dbReference type="NCBI Taxonomy" id="1208919"/>
    <lineage>
        <taxon>Bacteria</taxon>
        <taxon>Pseudomonadati</taxon>
        <taxon>Pseudomonadota</taxon>
        <taxon>Betaproteobacteria</taxon>
        <taxon>Candidatus Kinetoplastidibacterium</taxon>
    </lineage>
</organism>
<dbReference type="eggNOG" id="COG1388">
    <property type="taxonomic scope" value="Bacteria"/>
</dbReference>
<proteinExistence type="predicted"/>
<gene>
    <name evidence="2" type="ORF">CDSE_0508</name>
</gene>
<dbReference type="PATRIC" id="fig|1208919.3.peg.260"/>
<name>M1LM74_9PROT</name>
<dbReference type="CDD" id="cd12797">
    <property type="entry name" value="M23_peptidase"/>
    <property type="match status" value="1"/>
</dbReference>
<dbReference type="HOGENOM" id="CLU_029425_0_4_4"/>
<dbReference type="CDD" id="cd00118">
    <property type="entry name" value="LysM"/>
    <property type="match status" value="1"/>
</dbReference>
<dbReference type="InterPro" id="IPR018392">
    <property type="entry name" value="LysM"/>
</dbReference>
<dbReference type="SUPFAM" id="SSF51261">
    <property type="entry name" value="Duplicated hybrid motif"/>
    <property type="match status" value="1"/>
</dbReference>
<dbReference type="KEGG" id="kde:CDSE_0508"/>
<dbReference type="PROSITE" id="PS51782">
    <property type="entry name" value="LYSM"/>
    <property type="match status" value="1"/>
</dbReference>
<dbReference type="SMART" id="SM00257">
    <property type="entry name" value="LysM"/>
    <property type="match status" value="1"/>
</dbReference>
<sequence length="239" mass="26603">MFRIIVFISFFLSLPFFLSGCVNQDKRIARIIEVSLVSSRDISFSNIYIVEYGDSLFKIAKQHGVSLDSIKNINNIVGSNIREGEVIYIPSLNYSNPIRTNRIKPIKKDSKNLDKRIVNKISWSWPYDGCILENFSVYNRGIDISGNFGDYVRAAADGTVAYSGNGVKGLGNLLIISHDDGFITAYAHNSKLLVSVGDTVKENMNIAKIGNSGTDSCKLHFEIRKNGSPIDPLIYLPLK</sequence>
<dbReference type="eggNOG" id="COG0739">
    <property type="taxonomic scope" value="Bacteria"/>
</dbReference>
<evidence type="ECO:0000313" key="2">
    <source>
        <dbReference type="EMBL" id="AGF46822.1"/>
    </source>
</evidence>
<protein>
    <submittedName>
        <fullName evidence="2">Lipoprotein NlpD</fullName>
    </submittedName>
</protein>
<dbReference type="PANTHER" id="PTHR21666">
    <property type="entry name" value="PEPTIDASE-RELATED"/>
    <property type="match status" value="1"/>
</dbReference>
<evidence type="ECO:0000313" key="3">
    <source>
        <dbReference type="Proteomes" id="UP000011547"/>
    </source>
</evidence>
<dbReference type="PANTHER" id="PTHR21666:SF270">
    <property type="entry name" value="MUREIN HYDROLASE ACTIVATOR ENVC"/>
    <property type="match status" value="1"/>
</dbReference>
<dbReference type="InterPro" id="IPR036779">
    <property type="entry name" value="LysM_dom_sf"/>
</dbReference>
<dbReference type="EMBL" id="CP003803">
    <property type="protein sequence ID" value="AGF46822.1"/>
    <property type="molecule type" value="Genomic_DNA"/>
</dbReference>
<dbReference type="InterPro" id="IPR050570">
    <property type="entry name" value="Cell_wall_metabolism_enzyme"/>
</dbReference>
<dbReference type="InterPro" id="IPR011055">
    <property type="entry name" value="Dup_hybrid_motif"/>
</dbReference>
<dbReference type="OrthoDB" id="9795421at2"/>